<dbReference type="SUPFAM" id="SSF55729">
    <property type="entry name" value="Acyl-CoA N-acyltransferases (Nat)"/>
    <property type="match status" value="1"/>
</dbReference>
<dbReference type="EMBL" id="JAKZHW010000001">
    <property type="protein sequence ID" value="MCH8614587.1"/>
    <property type="molecule type" value="Genomic_DNA"/>
</dbReference>
<feature type="domain" description="N-acetyltransferase" evidence="1">
    <location>
        <begin position="24"/>
        <end position="176"/>
    </location>
</feature>
<dbReference type="Pfam" id="PF13302">
    <property type="entry name" value="Acetyltransf_3"/>
    <property type="match status" value="1"/>
</dbReference>
<dbReference type="Proteomes" id="UP001203058">
    <property type="component" value="Unassembled WGS sequence"/>
</dbReference>
<organism evidence="2 3">
    <name type="scientific">Sphingomonas telluris</name>
    <dbReference type="NCBI Taxonomy" id="2907998"/>
    <lineage>
        <taxon>Bacteria</taxon>
        <taxon>Pseudomonadati</taxon>
        <taxon>Pseudomonadota</taxon>
        <taxon>Alphaproteobacteria</taxon>
        <taxon>Sphingomonadales</taxon>
        <taxon>Sphingomonadaceae</taxon>
        <taxon>Sphingomonas</taxon>
    </lineage>
</organism>
<gene>
    <name evidence="2" type="ORF">LZ016_00500</name>
</gene>
<accession>A0ABS9VHZ0</accession>
<dbReference type="PANTHER" id="PTHR43610:SF1">
    <property type="entry name" value="N-ACETYLTRANSFERASE DOMAIN-CONTAINING PROTEIN"/>
    <property type="match status" value="1"/>
</dbReference>
<protein>
    <submittedName>
        <fullName evidence="2">GNAT family N-acetyltransferase</fullName>
    </submittedName>
</protein>
<reference evidence="2 3" key="1">
    <citation type="submission" date="2022-03" db="EMBL/GenBank/DDBJ databases">
        <authorList>
            <person name="Jo J.-H."/>
            <person name="Im W.-T."/>
        </authorList>
    </citation>
    <scope>NUCLEOTIDE SEQUENCE [LARGE SCALE GENOMIC DNA]</scope>
    <source>
        <strain evidence="2 3">SM33</strain>
    </source>
</reference>
<dbReference type="InterPro" id="IPR000182">
    <property type="entry name" value="GNAT_dom"/>
</dbReference>
<dbReference type="PANTHER" id="PTHR43610">
    <property type="entry name" value="BLL6696 PROTEIN"/>
    <property type="match status" value="1"/>
</dbReference>
<dbReference type="PROSITE" id="PS51186">
    <property type="entry name" value="GNAT"/>
    <property type="match status" value="1"/>
</dbReference>
<dbReference type="InterPro" id="IPR016181">
    <property type="entry name" value="Acyl_CoA_acyltransferase"/>
</dbReference>
<comment type="caution">
    <text evidence="2">The sequence shown here is derived from an EMBL/GenBank/DDBJ whole genome shotgun (WGS) entry which is preliminary data.</text>
</comment>
<evidence type="ECO:0000313" key="2">
    <source>
        <dbReference type="EMBL" id="MCH8614587.1"/>
    </source>
</evidence>
<dbReference type="Gene3D" id="3.40.630.30">
    <property type="match status" value="1"/>
</dbReference>
<evidence type="ECO:0000313" key="3">
    <source>
        <dbReference type="Proteomes" id="UP001203058"/>
    </source>
</evidence>
<proteinExistence type="predicted"/>
<name>A0ABS9VHZ0_9SPHN</name>
<keyword evidence="3" id="KW-1185">Reference proteome</keyword>
<dbReference type="RefSeq" id="WP_241444886.1">
    <property type="nucleotide sequence ID" value="NZ_JAKZHW010000001.1"/>
</dbReference>
<sequence length="180" mass="20705">MIDWDRLAEPMTGDGCRAELVTDEHLEALKAACAEDRAIWAIYANDFGPEGFDESIAFYRSNPRNRTFLLFEGDELAGMSSFLGIDEGRQVLEIGGTYHRPHLRGTGFNRRVKDMMLQRAFECGIRRVEFRVDRRNERSQAAMKKLGAVREGILRSDRITWNGYVRDTVLFAILKDEWPV</sequence>
<evidence type="ECO:0000259" key="1">
    <source>
        <dbReference type="PROSITE" id="PS51186"/>
    </source>
</evidence>